<name>A0AAD8IKE5_9APIA</name>
<gene>
    <name evidence="2" type="ORF">POM88_015513</name>
</gene>
<evidence type="ECO:0000313" key="3">
    <source>
        <dbReference type="Proteomes" id="UP001237642"/>
    </source>
</evidence>
<keyword evidence="3" id="KW-1185">Reference proteome</keyword>
<comment type="caution">
    <text evidence="2">The sequence shown here is derived from an EMBL/GenBank/DDBJ whole genome shotgun (WGS) entry which is preliminary data.</text>
</comment>
<dbReference type="EMBL" id="JAUIZM010000004">
    <property type="protein sequence ID" value="KAK1387335.1"/>
    <property type="molecule type" value="Genomic_DNA"/>
</dbReference>
<feature type="region of interest" description="Disordered" evidence="1">
    <location>
        <begin position="71"/>
        <end position="98"/>
    </location>
</feature>
<evidence type="ECO:0000313" key="2">
    <source>
        <dbReference type="EMBL" id="KAK1387335.1"/>
    </source>
</evidence>
<dbReference type="Proteomes" id="UP001237642">
    <property type="component" value="Unassembled WGS sequence"/>
</dbReference>
<feature type="compositionally biased region" description="Basic residues" evidence="1">
    <location>
        <begin position="71"/>
        <end position="91"/>
    </location>
</feature>
<reference evidence="2" key="1">
    <citation type="submission" date="2023-02" db="EMBL/GenBank/DDBJ databases">
        <title>Genome of toxic invasive species Heracleum sosnowskyi carries increased number of genes despite the absence of recent whole-genome duplications.</title>
        <authorList>
            <person name="Schelkunov M."/>
            <person name="Shtratnikova V."/>
            <person name="Makarenko M."/>
            <person name="Klepikova A."/>
            <person name="Omelchenko D."/>
            <person name="Novikova G."/>
            <person name="Obukhova E."/>
            <person name="Bogdanov V."/>
            <person name="Penin A."/>
            <person name="Logacheva M."/>
        </authorList>
    </citation>
    <scope>NUCLEOTIDE SEQUENCE</scope>
    <source>
        <strain evidence="2">Hsosn_3</strain>
        <tissue evidence="2">Leaf</tissue>
    </source>
</reference>
<feature type="region of interest" description="Disordered" evidence="1">
    <location>
        <begin position="1"/>
        <end position="46"/>
    </location>
</feature>
<protein>
    <submittedName>
        <fullName evidence="2">Uncharacterized protein</fullName>
    </submittedName>
</protein>
<evidence type="ECO:0000256" key="1">
    <source>
        <dbReference type="SAM" id="MobiDB-lite"/>
    </source>
</evidence>
<organism evidence="2 3">
    <name type="scientific">Heracleum sosnowskyi</name>
    <dbReference type="NCBI Taxonomy" id="360622"/>
    <lineage>
        <taxon>Eukaryota</taxon>
        <taxon>Viridiplantae</taxon>
        <taxon>Streptophyta</taxon>
        <taxon>Embryophyta</taxon>
        <taxon>Tracheophyta</taxon>
        <taxon>Spermatophyta</taxon>
        <taxon>Magnoliopsida</taxon>
        <taxon>eudicotyledons</taxon>
        <taxon>Gunneridae</taxon>
        <taxon>Pentapetalae</taxon>
        <taxon>asterids</taxon>
        <taxon>campanulids</taxon>
        <taxon>Apiales</taxon>
        <taxon>Apiaceae</taxon>
        <taxon>Apioideae</taxon>
        <taxon>apioid superclade</taxon>
        <taxon>Tordylieae</taxon>
        <taxon>Tordyliinae</taxon>
        <taxon>Heracleum</taxon>
    </lineage>
</organism>
<sequence length="171" mass="19745">MGKRKQKHNIKQEEQLIEKSTQQRCSADHKSRSTDDEEDATLLDQPAKKLRASATCKRKGRNSLKNMLWRKGIKAKRGVRDRGRKGIKSKRGVRDMGKGSILRRCSEQQSGSATVDNFLDQPVEGVRGSVQVVWGQRGIWWSSSNYYRHFTMFEERPFQHGCTRGLCHKLR</sequence>
<proteinExistence type="predicted"/>
<reference evidence="2" key="2">
    <citation type="submission" date="2023-05" db="EMBL/GenBank/DDBJ databases">
        <authorList>
            <person name="Schelkunov M.I."/>
        </authorList>
    </citation>
    <scope>NUCLEOTIDE SEQUENCE</scope>
    <source>
        <strain evidence="2">Hsosn_3</strain>
        <tissue evidence="2">Leaf</tissue>
    </source>
</reference>
<accession>A0AAD8IKE5</accession>
<dbReference type="AlphaFoldDB" id="A0AAD8IKE5"/>